<protein>
    <recommendedName>
        <fullName evidence="7 17">Phosphoenolpyruvate-protein phosphotransferase</fullName>
        <ecNumber evidence="6 17">2.7.3.9</ecNumber>
    </recommendedName>
    <alternativeName>
        <fullName evidence="16 17">Phosphotransferase system, enzyme I</fullName>
    </alternativeName>
</protein>
<feature type="active site" description="Tele-phosphohistidine intermediate" evidence="18">
    <location>
        <position position="187"/>
    </location>
</feature>
<reference evidence="25 26" key="1">
    <citation type="submission" date="2019-10" db="EMBL/GenBank/DDBJ databases">
        <title>Alkaliphilus serpentinus sp. nov. and Alkaliphilus pronyensis sp. nov., two novel anaerobic alkaliphilic species isolated from the serpentinized-hosted hydrothermal field of the Prony Bay (New Caledonia).</title>
        <authorList>
            <person name="Postec A."/>
        </authorList>
    </citation>
    <scope>NUCLEOTIDE SEQUENCE [LARGE SCALE GENOMIC DNA]</scope>
    <source>
        <strain evidence="25 26">LacT</strain>
    </source>
</reference>
<evidence type="ECO:0000256" key="11">
    <source>
        <dbReference type="ARBA" id="ARBA00022679"/>
    </source>
</evidence>
<dbReference type="SUPFAM" id="SSF47831">
    <property type="entry name" value="Enzyme I of the PEP:sugar phosphotransferase system HPr-binding (sub)domain"/>
    <property type="match status" value="1"/>
</dbReference>
<dbReference type="Gene3D" id="1.10.274.10">
    <property type="entry name" value="PtsI, HPr-binding domain"/>
    <property type="match status" value="1"/>
</dbReference>
<dbReference type="Pfam" id="PF05524">
    <property type="entry name" value="PEP-utilisers_N"/>
    <property type="match status" value="1"/>
</dbReference>
<keyword evidence="14 17" id="KW-0418">Kinase</keyword>
<keyword evidence="26" id="KW-1185">Reference proteome</keyword>
<dbReference type="EMBL" id="WBZB01000013">
    <property type="protein sequence ID" value="KAB3531580.1"/>
    <property type="molecule type" value="Genomic_DNA"/>
</dbReference>
<evidence type="ECO:0000256" key="14">
    <source>
        <dbReference type="ARBA" id="ARBA00022777"/>
    </source>
</evidence>
<feature type="domain" description="Phosphotransferase system enzyme I N-terminal" evidence="24">
    <location>
        <begin position="3"/>
        <end position="124"/>
    </location>
</feature>
<dbReference type="InterPro" id="IPR018274">
    <property type="entry name" value="PEP_util_AS"/>
</dbReference>
<keyword evidence="15 17" id="KW-0460">Magnesium</keyword>
<evidence type="ECO:0000256" key="18">
    <source>
        <dbReference type="PIRSR" id="PIRSR000732-1"/>
    </source>
</evidence>
<dbReference type="OrthoDB" id="9765468at2"/>
<organism evidence="25 26">
    <name type="scientific">Alkaliphilus serpentinus</name>
    <dbReference type="NCBI Taxonomy" id="1482731"/>
    <lineage>
        <taxon>Bacteria</taxon>
        <taxon>Bacillati</taxon>
        <taxon>Bacillota</taxon>
        <taxon>Clostridia</taxon>
        <taxon>Peptostreptococcales</taxon>
        <taxon>Natronincolaceae</taxon>
        <taxon>Alkaliphilus</taxon>
    </lineage>
</organism>
<comment type="function">
    <text evidence="3 17">General (non sugar-specific) component of the phosphoenolpyruvate-dependent sugar phosphotransferase system (sugar PTS). This major carbohydrate active-transport system catalyzes the phosphorylation of incoming sugar substrates concomitantly with their translocation across the cell membrane. Enzyme I transfers the phosphoryl group from phosphoenolpyruvate (PEP) to the phosphoryl carrier protein (HPr).</text>
</comment>
<dbReference type="Pfam" id="PF00391">
    <property type="entry name" value="PEP-utilizers"/>
    <property type="match status" value="1"/>
</dbReference>
<comment type="catalytic activity">
    <reaction evidence="1 17">
        <text>L-histidyl-[protein] + phosphoenolpyruvate = N(pros)-phospho-L-histidyl-[protein] + pyruvate</text>
        <dbReference type="Rhea" id="RHEA:23880"/>
        <dbReference type="Rhea" id="RHEA-COMP:9745"/>
        <dbReference type="Rhea" id="RHEA-COMP:9746"/>
        <dbReference type="ChEBI" id="CHEBI:15361"/>
        <dbReference type="ChEBI" id="CHEBI:29979"/>
        <dbReference type="ChEBI" id="CHEBI:58702"/>
        <dbReference type="ChEBI" id="CHEBI:64837"/>
        <dbReference type="EC" id="2.7.3.9"/>
    </reaction>
</comment>
<evidence type="ECO:0000256" key="16">
    <source>
        <dbReference type="ARBA" id="ARBA00033235"/>
    </source>
</evidence>
<feature type="active site" description="Proton donor" evidence="18">
    <location>
        <position position="500"/>
    </location>
</feature>
<dbReference type="Gene3D" id="3.20.20.60">
    <property type="entry name" value="Phosphoenolpyruvate-binding domains"/>
    <property type="match status" value="1"/>
</dbReference>
<evidence type="ECO:0000259" key="23">
    <source>
        <dbReference type="Pfam" id="PF02896"/>
    </source>
</evidence>
<dbReference type="GO" id="GO:0008965">
    <property type="term" value="F:phosphoenolpyruvate-protein phosphotransferase activity"/>
    <property type="evidence" value="ECO:0007669"/>
    <property type="project" value="UniProtKB-EC"/>
</dbReference>
<evidence type="ECO:0000256" key="9">
    <source>
        <dbReference type="ARBA" id="ARBA00022490"/>
    </source>
</evidence>
<feature type="binding site" evidence="19">
    <location>
        <begin position="452"/>
        <end position="453"/>
    </location>
    <ligand>
        <name>phosphoenolpyruvate</name>
        <dbReference type="ChEBI" id="CHEBI:58702"/>
    </ligand>
</feature>
<dbReference type="InterPro" id="IPR036637">
    <property type="entry name" value="Phosphohistidine_dom_sf"/>
</dbReference>
<evidence type="ECO:0000256" key="17">
    <source>
        <dbReference type="PIRNR" id="PIRNR000732"/>
    </source>
</evidence>
<dbReference type="PANTHER" id="PTHR46244">
    <property type="entry name" value="PHOSPHOENOLPYRUVATE-PROTEIN PHOSPHOTRANSFERASE"/>
    <property type="match status" value="1"/>
</dbReference>
<evidence type="ECO:0000256" key="20">
    <source>
        <dbReference type="PIRSR" id="PIRSR000732-3"/>
    </source>
</evidence>
<name>A0A833MA85_9FIRM</name>
<dbReference type="PIRSF" id="PIRSF000732">
    <property type="entry name" value="PTS_enzyme_I"/>
    <property type="match status" value="1"/>
</dbReference>
<dbReference type="FunFam" id="3.20.20.60:FF:000007">
    <property type="entry name" value="Phosphoenolpyruvate-protein phosphotransferase"/>
    <property type="match status" value="1"/>
</dbReference>
<dbReference type="GO" id="GO:0005737">
    <property type="term" value="C:cytoplasm"/>
    <property type="evidence" value="ECO:0007669"/>
    <property type="project" value="UniProtKB-SubCell"/>
</dbReference>
<dbReference type="InterPro" id="IPR036618">
    <property type="entry name" value="PtsI_HPr-bd_sf"/>
</dbReference>
<evidence type="ECO:0000256" key="8">
    <source>
        <dbReference type="ARBA" id="ARBA00022448"/>
    </source>
</evidence>
<dbReference type="EC" id="2.7.3.9" evidence="6 17"/>
<feature type="domain" description="PEP-utilising enzyme mobile" evidence="22">
    <location>
        <begin position="151"/>
        <end position="223"/>
    </location>
</feature>
<dbReference type="InterPro" id="IPR040442">
    <property type="entry name" value="Pyrv_kinase-like_dom_sf"/>
</dbReference>
<dbReference type="PRINTS" id="PR01736">
    <property type="entry name" value="PHPHTRNFRASE"/>
</dbReference>
<keyword evidence="11 17" id="KW-0808">Transferase</keyword>
<evidence type="ECO:0000256" key="1">
    <source>
        <dbReference type="ARBA" id="ARBA00000683"/>
    </source>
</evidence>
<dbReference type="GO" id="GO:0009401">
    <property type="term" value="P:phosphoenolpyruvate-dependent sugar phosphotransferase system"/>
    <property type="evidence" value="ECO:0007669"/>
    <property type="project" value="UniProtKB-KW"/>
</dbReference>
<sequence>MFKGISASAGIAIGKALIYKSQKFNIEKANIDDVDGEIDQLKHSIDATILQLEKVKAEAERKMGLDKAAIFEAHIMILMDPEFINDIKNKIIKEKVCSPYAANEVIKSFISIFEAMEDDYLRERASDIKDVGKRLLNNLLGRETIDLSKLSEEVVLVAHDLTPSDTATMNLEKVLGFITEIGGSTSHTAIMARNLEVPAIVGVNNITMMVKDGDTIVFDGQEGIGYRNPDMHIMEEYSVKKKYFELKRRELFRLKDQATYSKDKRKVELGCNIGTPRDVKMALKNGAEGIGLYRTEFLFMNRSNMPTEEEQFQAYKEVLEEMEGKPVIIRTLDIGGDKELPYLNLPKEANPFLGYRAIRISLNQPEIFKVQLRALLRSSLYGNLKIMYPMISSVEEVRAANEILEDVKRELKEKSIEYSNQIEIGIMIEIPAAAVIGDLLIKEVDFFSIGTNDLIQYSTAVDRLNEGVSYLYEPFHPAVLRLIKLIIDYAHADGKWVGMCGEMAGDLNIIPILLGLGLDEFSMNASAILPARKLIAELSYLEMKKLAEETLILSTSKEIRNFIAENLKK</sequence>
<feature type="binding site" evidence="19">
    <location>
        <position position="294"/>
    </location>
    <ligand>
        <name>phosphoenolpyruvate</name>
        <dbReference type="ChEBI" id="CHEBI:58702"/>
    </ligand>
</feature>
<keyword evidence="12 17" id="KW-0598">Phosphotransferase system</keyword>
<evidence type="ECO:0000256" key="3">
    <source>
        <dbReference type="ARBA" id="ARBA00002728"/>
    </source>
</evidence>
<keyword evidence="13 17" id="KW-0479">Metal-binding</keyword>
<keyword evidence="21" id="KW-0175">Coiled coil</keyword>
<evidence type="ECO:0000313" key="25">
    <source>
        <dbReference type="EMBL" id="KAB3531580.1"/>
    </source>
</evidence>
<keyword evidence="8 17" id="KW-0813">Transport</keyword>
<dbReference type="SUPFAM" id="SSF51621">
    <property type="entry name" value="Phosphoenolpyruvate/pyruvate domain"/>
    <property type="match status" value="1"/>
</dbReference>
<proteinExistence type="inferred from homology"/>
<evidence type="ECO:0000256" key="21">
    <source>
        <dbReference type="SAM" id="Coils"/>
    </source>
</evidence>
<evidence type="ECO:0000259" key="24">
    <source>
        <dbReference type="Pfam" id="PF05524"/>
    </source>
</evidence>
<dbReference type="SUPFAM" id="SSF52009">
    <property type="entry name" value="Phosphohistidine domain"/>
    <property type="match status" value="1"/>
</dbReference>
<dbReference type="PANTHER" id="PTHR46244:SF3">
    <property type="entry name" value="PHOSPHOENOLPYRUVATE-PROTEIN PHOSPHOTRANSFERASE"/>
    <property type="match status" value="1"/>
</dbReference>
<evidence type="ECO:0000256" key="12">
    <source>
        <dbReference type="ARBA" id="ARBA00022683"/>
    </source>
</evidence>
<dbReference type="InterPro" id="IPR006318">
    <property type="entry name" value="PTS_EI-like"/>
</dbReference>
<dbReference type="GO" id="GO:0046872">
    <property type="term" value="F:metal ion binding"/>
    <property type="evidence" value="ECO:0007669"/>
    <property type="project" value="UniProtKB-KW"/>
</dbReference>
<evidence type="ECO:0000256" key="2">
    <source>
        <dbReference type="ARBA" id="ARBA00001946"/>
    </source>
</evidence>
<feature type="binding site" evidence="19">
    <location>
        <position position="330"/>
    </location>
    <ligand>
        <name>phosphoenolpyruvate</name>
        <dbReference type="ChEBI" id="CHEBI:58702"/>
    </ligand>
</feature>
<dbReference type="InterPro" id="IPR015813">
    <property type="entry name" value="Pyrv/PenolPyrv_kinase-like_dom"/>
</dbReference>
<dbReference type="AlphaFoldDB" id="A0A833MA85"/>
<evidence type="ECO:0000313" key="26">
    <source>
        <dbReference type="Proteomes" id="UP000465601"/>
    </source>
</evidence>
<dbReference type="PROSITE" id="PS00370">
    <property type="entry name" value="PEP_ENZYMES_PHOS_SITE"/>
    <property type="match status" value="1"/>
</dbReference>
<keyword evidence="9 17" id="KW-0963">Cytoplasm</keyword>
<dbReference type="Gene3D" id="3.50.30.10">
    <property type="entry name" value="Phosphohistidine domain"/>
    <property type="match status" value="1"/>
</dbReference>
<evidence type="ECO:0000256" key="15">
    <source>
        <dbReference type="ARBA" id="ARBA00022842"/>
    </source>
</evidence>
<keyword evidence="10 17" id="KW-0762">Sugar transport</keyword>
<evidence type="ECO:0000256" key="6">
    <source>
        <dbReference type="ARBA" id="ARBA00012232"/>
    </source>
</evidence>
<feature type="domain" description="PEP-utilising enzyme C-terminal" evidence="23">
    <location>
        <begin position="251"/>
        <end position="538"/>
    </location>
</feature>
<dbReference type="Proteomes" id="UP000465601">
    <property type="component" value="Unassembled WGS sequence"/>
</dbReference>
<comment type="caution">
    <text evidence="25">The sequence shown here is derived from an EMBL/GenBank/DDBJ whole genome shotgun (WGS) entry which is preliminary data.</text>
</comment>
<evidence type="ECO:0000256" key="7">
    <source>
        <dbReference type="ARBA" id="ARBA00016544"/>
    </source>
</evidence>
<dbReference type="GO" id="GO:0016301">
    <property type="term" value="F:kinase activity"/>
    <property type="evidence" value="ECO:0007669"/>
    <property type="project" value="UniProtKB-KW"/>
</dbReference>
<feature type="coiled-coil region" evidence="21">
    <location>
        <begin position="394"/>
        <end position="421"/>
    </location>
</feature>
<dbReference type="InterPro" id="IPR008279">
    <property type="entry name" value="PEP-util_enz_mobile_dom"/>
</dbReference>
<dbReference type="InterPro" id="IPR008731">
    <property type="entry name" value="PTS_EIN"/>
</dbReference>
<accession>A0A833MA85</accession>
<feature type="binding site" evidence="20">
    <location>
        <position position="429"/>
    </location>
    <ligand>
        <name>Mg(2+)</name>
        <dbReference type="ChEBI" id="CHEBI:18420"/>
    </ligand>
</feature>
<evidence type="ECO:0000256" key="10">
    <source>
        <dbReference type="ARBA" id="ARBA00022597"/>
    </source>
</evidence>
<evidence type="ECO:0000259" key="22">
    <source>
        <dbReference type="Pfam" id="PF00391"/>
    </source>
</evidence>
<evidence type="ECO:0000256" key="5">
    <source>
        <dbReference type="ARBA" id="ARBA00007837"/>
    </source>
</evidence>
<dbReference type="InterPro" id="IPR024692">
    <property type="entry name" value="PTS_EI"/>
</dbReference>
<comment type="subcellular location">
    <subcellularLocation>
        <location evidence="4 17">Cytoplasm</location>
    </subcellularLocation>
</comment>
<comment type="cofactor">
    <cofactor evidence="2 17 20">
        <name>Mg(2+)</name>
        <dbReference type="ChEBI" id="CHEBI:18420"/>
    </cofactor>
</comment>
<feature type="binding site" evidence="20">
    <location>
        <position position="453"/>
    </location>
    <ligand>
        <name>Mg(2+)</name>
        <dbReference type="ChEBI" id="CHEBI:18420"/>
    </ligand>
</feature>
<dbReference type="Pfam" id="PF02896">
    <property type="entry name" value="PEP-utilizers_C"/>
    <property type="match status" value="1"/>
</dbReference>
<feature type="binding site" evidence="19">
    <location>
        <position position="463"/>
    </location>
    <ligand>
        <name>phosphoenolpyruvate</name>
        <dbReference type="ChEBI" id="CHEBI:58702"/>
    </ligand>
</feature>
<keyword evidence="25" id="KW-0670">Pyruvate</keyword>
<dbReference type="InterPro" id="IPR050499">
    <property type="entry name" value="PEP-utilizing_PTS_enzyme"/>
</dbReference>
<gene>
    <name evidence="25" type="primary">ptsP</name>
    <name evidence="25" type="ORF">F8153_05240</name>
</gene>
<comment type="similarity">
    <text evidence="5 17">Belongs to the PEP-utilizing enzyme family.</text>
</comment>
<dbReference type="NCBIfam" id="TIGR01417">
    <property type="entry name" value="PTS_I_fam"/>
    <property type="match status" value="1"/>
</dbReference>
<evidence type="ECO:0000256" key="13">
    <source>
        <dbReference type="ARBA" id="ARBA00022723"/>
    </source>
</evidence>
<dbReference type="RefSeq" id="WP_151865308.1">
    <property type="nucleotide sequence ID" value="NZ_WBZB01000013.1"/>
</dbReference>
<evidence type="ECO:0000256" key="4">
    <source>
        <dbReference type="ARBA" id="ARBA00004496"/>
    </source>
</evidence>
<evidence type="ECO:0000256" key="19">
    <source>
        <dbReference type="PIRSR" id="PIRSR000732-2"/>
    </source>
</evidence>
<dbReference type="InterPro" id="IPR000121">
    <property type="entry name" value="PEP_util_C"/>
</dbReference>